<dbReference type="OrthoDB" id="9786476at2"/>
<dbReference type="Gene3D" id="3.90.1750.20">
    <property type="entry name" value="Putative Large Serine Recombinase, Chain B, Domain 2"/>
    <property type="match status" value="1"/>
</dbReference>
<dbReference type="RefSeq" id="WP_008296197.1">
    <property type="nucleotide sequence ID" value="NZ_CM002299.1"/>
</dbReference>
<dbReference type="InterPro" id="IPR036162">
    <property type="entry name" value="Resolvase-like_N_sf"/>
</dbReference>
<dbReference type="AlphaFoldDB" id="A4ACU9"/>
<evidence type="ECO:0000313" key="3">
    <source>
        <dbReference type="EMBL" id="EAQ96140.1"/>
    </source>
</evidence>
<dbReference type="PANTHER" id="PTHR30461">
    <property type="entry name" value="DNA-INVERTASE FROM LAMBDOID PROPHAGE"/>
    <property type="match status" value="1"/>
</dbReference>
<organism evidence="3 4">
    <name type="scientific">Congregibacter litoralis KT71</name>
    <dbReference type="NCBI Taxonomy" id="314285"/>
    <lineage>
        <taxon>Bacteria</taxon>
        <taxon>Pseudomonadati</taxon>
        <taxon>Pseudomonadota</taxon>
        <taxon>Gammaproteobacteria</taxon>
        <taxon>Cellvibrionales</taxon>
        <taxon>Halieaceae</taxon>
        <taxon>Congregibacter</taxon>
    </lineage>
</organism>
<dbReference type="Gene3D" id="3.40.50.1390">
    <property type="entry name" value="Resolvase, N-terminal catalytic domain"/>
    <property type="match status" value="1"/>
</dbReference>
<dbReference type="InterPro" id="IPR006119">
    <property type="entry name" value="Resolv_N"/>
</dbReference>
<dbReference type="SUPFAM" id="SSF53041">
    <property type="entry name" value="Resolvase-like"/>
    <property type="match status" value="1"/>
</dbReference>
<dbReference type="PROSITE" id="PS51737">
    <property type="entry name" value="RECOMBINASE_DNA_BIND"/>
    <property type="match status" value="1"/>
</dbReference>
<sequence>MTSSNAKQVRCAIYTRKSSEEGLDQSFNSLDAQREACEAYVASQAHEGWKALSQPFDDGGFSGGNVTRPALTQLLELVRERKIDVIVVYKLDRLSRSLADFVRLVELFDEHDVSFVSITQHFNTSTSMGRLTLNVLLSFAQFEREVTGERIRDKIAASKKRGMWMGGRVPLGYDLAERQLHINENEAHTVRHIFNRYLAVGCVRRLKAELDADGYKSKPRPAHHKIDGDKPFSRGNLYALLKSPLYIGKLHHDGRLYEADHQAIVDPDVWRAVQARLTKNRAQHQQGHNAKHPSLLAGRVWDTEGNRLSPTYTQKKARRYSYYINQALLQFKDAGVDGVTRIPAGELDSAVERLLIDLLENDEQLLAHASPHINQAPDIERLLSRAGSIATEWPSYATTDKTKVLDAVSASVIVAEKHLTLTMNALGLCNLLLNKKPYPSDNSGKSEHESSDITLKTPVSLRRSGIGKRLIIGNNPKTPVKAHPRSVMALQRNVLDAMRWNEELITGRVSSIDALVKRDGLNRRQVYRIRQLAFLAPDIIDRIADGDIPETLTLEKLKQGFPMIWKEQRALFGIG</sequence>
<keyword evidence="4" id="KW-1185">Reference proteome</keyword>
<dbReference type="HOGENOM" id="CLU_010686_18_15_6"/>
<dbReference type="InterPro" id="IPR038109">
    <property type="entry name" value="DNA_bind_recomb_sf"/>
</dbReference>
<dbReference type="EMBL" id="AAOA02000005">
    <property type="protein sequence ID" value="EAQ96140.1"/>
    <property type="molecule type" value="Genomic_DNA"/>
</dbReference>
<dbReference type="Proteomes" id="UP000019205">
    <property type="component" value="Chromosome"/>
</dbReference>
<dbReference type="eggNOG" id="COG1961">
    <property type="taxonomic scope" value="Bacteria"/>
</dbReference>
<dbReference type="GO" id="GO:0000150">
    <property type="term" value="F:DNA strand exchange activity"/>
    <property type="evidence" value="ECO:0007669"/>
    <property type="project" value="InterPro"/>
</dbReference>
<reference evidence="3 4" key="2">
    <citation type="journal article" date="2009" name="PLoS ONE">
        <title>The photosynthetic apparatus and its regulation in the aerobic gammaproteobacterium Congregibacter litoralis gen. nov., sp. nov.</title>
        <authorList>
            <person name="Spring S."/>
            <person name="Lunsdorf H."/>
            <person name="Fuchs B.M."/>
            <person name="Tindall B.J."/>
        </authorList>
    </citation>
    <scope>NUCLEOTIDE SEQUENCE [LARGE SCALE GENOMIC DNA]</scope>
    <source>
        <strain evidence="3">KT71</strain>
    </source>
</reference>
<dbReference type="PROSITE" id="PS51736">
    <property type="entry name" value="RECOMBINASES_3"/>
    <property type="match status" value="1"/>
</dbReference>
<dbReference type="PANTHER" id="PTHR30461:SF23">
    <property type="entry name" value="DNA RECOMBINASE-RELATED"/>
    <property type="match status" value="1"/>
</dbReference>
<gene>
    <name evidence="3" type="ORF">KT71_18781</name>
</gene>
<evidence type="ECO:0000259" key="1">
    <source>
        <dbReference type="PROSITE" id="PS51736"/>
    </source>
</evidence>
<dbReference type="InterPro" id="IPR011109">
    <property type="entry name" value="DNA_bind_recombinase_dom"/>
</dbReference>
<protein>
    <submittedName>
        <fullName evidence="3">Site-specific recombinase, DNA invertase Pin-like protein</fullName>
    </submittedName>
</protein>
<evidence type="ECO:0000313" key="4">
    <source>
        <dbReference type="Proteomes" id="UP000019205"/>
    </source>
</evidence>
<dbReference type="InterPro" id="IPR050639">
    <property type="entry name" value="SSR_resolvase"/>
</dbReference>
<reference evidence="3 4" key="1">
    <citation type="journal article" date="2007" name="Proc. Natl. Acad. Sci. U.S.A.">
        <title>Characterization of a marine gammaproteobacterium capable of aerobic anoxygenic photosynthesis.</title>
        <authorList>
            <person name="Fuchs B.M."/>
            <person name="Spring S."/>
            <person name="Teeling H."/>
            <person name="Quast C."/>
            <person name="Wulf J."/>
            <person name="Schattenhofer M."/>
            <person name="Yan S."/>
            <person name="Ferriera S."/>
            <person name="Johnson J."/>
            <person name="Glockner F.O."/>
            <person name="Amann R."/>
        </authorList>
    </citation>
    <scope>NUCLEOTIDE SEQUENCE [LARGE SCALE GENOMIC DNA]</scope>
    <source>
        <strain evidence="3">KT71</strain>
    </source>
</reference>
<dbReference type="STRING" id="314285.KT71_18781"/>
<dbReference type="SMART" id="SM00857">
    <property type="entry name" value="Resolvase"/>
    <property type="match status" value="1"/>
</dbReference>
<feature type="domain" description="Recombinase" evidence="2">
    <location>
        <begin position="170"/>
        <end position="283"/>
    </location>
</feature>
<feature type="domain" description="Resolvase/invertase-type recombinase catalytic" evidence="1">
    <location>
        <begin position="10"/>
        <end position="162"/>
    </location>
</feature>
<dbReference type="CDD" id="cd03768">
    <property type="entry name" value="SR_ResInv"/>
    <property type="match status" value="1"/>
</dbReference>
<evidence type="ECO:0000259" key="2">
    <source>
        <dbReference type="PROSITE" id="PS51737"/>
    </source>
</evidence>
<name>A4ACU9_9GAMM</name>
<proteinExistence type="predicted"/>
<dbReference type="Pfam" id="PF07508">
    <property type="entry name" value="Recombinase"/>
    <property type="match status" value="1"/>
</dbReference>
<comment type="caution">
    <text evidence="3">The sequence shown here is derived from an EMBL/GenBank/DDBJ whole genome shotgun (WGS) entry which is preliminary data.</text>
</comment>
<accession>A4ACU9</accession>
<dbReference type="Pfam" id="PF00239">
    <property type="entry name" value="Resolvase"/>
    <property type="match status" value="1"/>
</dbReference>
<dbReference type="GO" id="GO:0003677">
    <property type="term" value="F:DNA binding"/>
    <property type="evidence" value="ECO:0007669"/>
    <property type="project" value="InterPro"/>
</dbReference>